<accession>A0ABR0LY99</accession>
<dbReference type="EC" id="3.4.19.12" evidence="2"/>
<keyword evidence="11" id="KW-1185">Reference proteome</keyword>
<dbReference type="PROSITE" id="PS52048">
    <property type="entry name" value="UCH_DOMAIN"/>
    <property type="match status" value="1"/>
</dbReference>
<keyword evidence="5" id="KW-0378">Hydrolase</keyword>
<evidence type="ECO:0000256" key="1">
    <source>
        <dbReference type="ARBA" id="ARBA00000707"/>
    </source>
</evidence>
<dbReference type="EMBL" id="JAVRRA010008996">
    <property type="protein sequence ID" value="KAK5253367.1"/>
    <property type="molecule type" value="Genomic_DNA"/>
</dbReference>
<feature type="domain" description="UCH catalytic" evidence="9">
    <location>
        <begin position="44"/>
        <end position="84"/>
    </location>
</feature>
<protein>
    <recommendedName>
        <fullName evidence="2">ubiquitinyl hydrolase 1</fullName>
        <ecNumber evidence="2">3.4.19.12</ecNumber>
    </recommendedName>
</protein>
<dbReference type="InterPro" id="IPR036959">
    <property type="entry name" value="Peptidase_C12_UCH_sf"/>
</dbReference>
<evidence type="ECO:0000256" key="2">
    <source>
        <dbReference type="ARBA" id="ARBA00012759"/>
    </source>
</evidence>
<comment type="caution">
    <text evidence="7">Lacks conserved residue(s) required for the propagation of feature annotation.</text>
</comment>
<evidence type="ECO:0000256" key="4">
    <source>
        <dbReference type="ARBA" id="ARBA00022786"/>
    </source>
</evidence>
<dbReference type="InterPro" id="IPR001578">
    <property type="entry name" value="Peptidase_C12_UCH"/>
</dbReference>
<dbReference type="SUPFAM" id="SSF54001">
    <property type="entry name" value="Cysteine proteinases"/>
    <property type="match status" value="1"/>
</dbReference>
<gene>
    <name evidence="10" type="ORF">LTR16_005164</name>
</gene>
<proteinExistence type="inferred from homology"/>
<keyword evidence="4" id="KW-0833">Ubl conjugation pathway</keyword>
<comment type="caution">
    <text evidence="10">The sequence shown here is derived from an EMBL/GenBank/DDBJ whole genome shotgun (WGS) entry which is preliminary data.</text>
</comment>
<keyword evidence="3" id="KW-0645">Protease</keyword>
<dbReference type="Gene3D" id="3.40.532.10">
    <property type="entry name" value="Peptidase C12, ubiquitin carboxyl-terminal hydrolase"/>
    <property type="match status" value="1"/>
</dbReference>
<comment type="similarity">
    <text evidence="7">Belongs to the peptidase C12 family.</text>
</comment>
<feature type="region of interest" description="Disordered" evidence="8">
    <location>
        <begin position="1"/>
        <end position="36"/>
    </location>
</feature>
<evidence type="ECO:0000313" key="10">
    <source>
        <dbReference type="EMBL" id="KAK5253367.1"/>
    </source>
</evidence>
<evidence type="ECO:0000256" key="6">
    <source>
        <dbReference type="ARBA" id="ARBA00022807"/>
    </source>
</evidence>
<sequence length="84" mass="9152">MPPKKKVKASNNVSATQNGANVSSTSNIPPLQAATDEEKRSWQGFCEVESEPAFFNVMLKEFGVRGVKVQEVFGLDDELLAVLP</sequence>
<reference evidence="10 11" key="1">
    <citation type="submission" date="2023-08" db="EMBL/GenBank/DDBJ databases">
        <title>Black Yeasts Isolated from many extreme environments.</title>
        <authorList>
            <person name="Coleine C."/>
            <person name="Stajich J.E."/>
            <person name="Selbmann L."/>
        </authorList>
    </citation>
    <scope>NUCLEOTIDE SEQUENCE [LARGE SCALE GENOMIC DNA]</scope>
    <source>
        <strain evidence="10 11">CCFEE 536</strain>
    </source>
</reference>
<feature type="compositionally biased region" description="Polar residues" evidence="8">
    <location>
        <begin position="9"/>
        <end position="29"/>
    </location>
</feature>
<evidence type="ECO:0000256" key="7">
    <source>
        <dbReference type="PROSITE-ProRule" id="PRU01393"/>
    </source>
</evidence>
<evidence type="ECO:0000256" key="8">
    <source>
        <dbReference type="SAM" id="MobiDB-lite"/>
    </source>
</evidence>
<organism evidence="10 11">
    <name type="scientific">Cryomyces antarcticus</name>
    <dbReference type="NCBI Taxonomy" id="329879"/>
    <lineage>
        <taxon>Eukaryota</taxon>
        <taxon>Fungi</taxon>
        <taxon>Dikarya</taxon>
        <taxon>Ascomycota</taxon>
        <taxon>Pezizomycotina</taxon>
        <taxon>Dothideomycetes</taxon>
        <taxon>Dothideomycetes incertae sedis</taxon>
        <taxon>Cryomyces</taxon>
    </lineage>
</organism>
<evidence type="ECO:0000256" key="3">
    <source>
        <dbReference type="ARBA" id="ARBA00022670"/>
    </source>
</evidence>
<name>A0ABR0LY99_9PEZI</name>
<feature type="non-terminal residue" evidence="10">
    <location>
        <position position="84"/>
    </location>
</feature>
<evidence type="ECO:0000313" key="11">
    <source>
        <dbReference type="Proteomes" id="UP001357485"/>
    </source>
</evidence>
<keyword evidence="6" id="KW-0788">Thiol protease</keyword>
<evidence type="ECO:0000259" key="9">
    <source>
        <dbReference type="PROSITE" id="PS52048"/>
    </source>
</evidence>
<dbReference type="Proteomes" id="UP001357485">
    <property type="component" value="Unassembled WGS sequence"/>
</dbReference>
<dbReference type="Pfam" id="PF01088">
    <property type="entry name" value="Peptidase_C12"/>
    <property type="match status" value="1"/>
</dbReference>
<evidence type="ECO:0000256" key="5">
    <source>
        <dbReference type="ARBA" id="ARBA00022801"/>
    </source>
</evidence>
<comment type="catalytic activity">
    <reaction evidence="1">
        <text>Thiol-dependent hydrolysis of ester, thioester, amide, peptide and isopeptide bonds formed by the C-terminal Gly of ubiquitin (a 76-residue protein attached to proteins as an intracellular targeting signal).</text>
        <dbReference type="EC" id="3.4.19.12"/>
    </reaction>
</comment>
<dbReference type="InterPro" id="IPR038765">
    <property type="entry name" value="Papain-like_cys_pep_sf"/>
</dbReference>